<organism evidence="2 3">
    <name type="scientific">Ichthyophthirius multifiliis</name>
    <name type="common">White spot disease agent</name>
    <name type="synonym">Ich</name>
    <dbReference type="NCBI Taxonomy" id="5932"/>
    <lineage>
        <taxon>Eukaryota</taxon>
        <taxon>Sar</taxon>
        <taxon>Alveolata</taxon>
        <taxon>Ciliophora</taxon>
        <taxon>Intramacronucleata</taxon>
        <taxon>Oligohymenophorea</taxon>
        <taxon>Hymenostomatida</taxon>
        <taxon>Ophryoglenina</taxon>
        <taxon>Ichthyophthirius</taxon>
    </lineage>
</organism>
<reference evidence="2 3" key="1">
    <citation type="submission" date="2011-07" db="EMBL/GenBank/DDBJ databases">
        <authorList>
            <person name="Coyne R."/>
            <person name="Brami D."/>
            <person name="Johnson J."/>
            <person name="Hostetler J."/>
            <person name="Hannick L."/>
            <person name="Clark T."/>
            <person name="Cassidy-Hanley D."/>
            <person name="Inman J."/>
        </authorList>
    </citation>
    <scope>NUCLEOTIDE SEQUENCE [LARGE SCALE GENOMIC DNA]</scope>
    <source>
        <strain evidence="2 3">G5</strain>
    </source>
</reference>
<dbReference type="GeneID" id="14909716"/>
<dbReference type="RefSeq" id="XP_004037522.1">
    <property type="nucleotide sequence ID" value="XM_004037474.1"/>
</dbReference>
<dbReference type="Proteomes" id="UP000008983">
    <property type="component" value="Unassembled WGS sequence"/>
</dbReference>
<feature type="transmembrane region" description="Helical" evidence="1">
    <location>
        <begin position="85"/>
        <end position="103"/>
    </location>
</feature>
<sequence length="154" mass="19017">MLMITLLKFRFFILCLSLSFSPFRLLFMSFVFYFILINHENQQRFLPIQFFLPTRYLVLLINFHYFFNILVSCLLTRHILLFSDFIYYLFLIIPNFAIIKNLINYEALPFLQNLLYCHVFLASRFLSFYQNFMFKEFIVFFHIHLLRLSIRNHF</sequence>
<dbReference type="EMBL" id="GL983427">
    <property type="protein sequence ID" value="EGR33536.1"/>
    <property type="molecule type" value="Genomic_DNA"/>
</dbReference>
<evidence type="ECO:0000256" key="1">
    <source>
        <dbReference type="SAM" id="Phobius"/>
    </source>
</evidence>
<keyword evidence="1" id="KW-1133">Transmembrane helix</keyword>
<name>G0QML7_ICHMU</name>
<feature type="transmembrane region" description="Helical" evidence="1">
    <location>
        <begin position="56"/>
        <end position="76"/>
    </location>
</feature>
<proteinExistence type="predicted"/>
<evidence type="ECO:0000313" key="3">
    <source>
        <dbReference type="Proteomes" id="UP000008983"/>
    </source>
</evidence>
<feature type="transmembrane region" description="Helical" evidence="1">
    <location>
        <begin position="12"/>
        <end position="36"/>
    </location>
</feature>
<protein>
    <recommendedName>
        <fullName evidence="4">Transmembrane protein</fullName>
    </recommendedName>
</protein>
<dbReference type="InParanoid" id="G0QML7"/>
<evidence type="ECO:0000313" key="2">
    <source>
        <dbReference type="EMBL" id="EGR33536.1"/>
    </source>
</evidence>
<keyword evidence="1" id="KW-0472">Membrane</keyword>
<dbReference type="AlphaFoldDB" id="G0QML7"/>
<keyword evidence="3" id="KW-1185">Reference proteome</keyword>
<accession>G0QML7</accession>
<gene>
    <name evidence="2" type="ORF">IMG5_049960</name>
</gene>
<evidence type="ECO:0008006" key="4">
    <source>
        <dbReference type="Google" id="ProtNLM"/>
    </source>
</evidence>
<keyword evidence="1" id="KW-0812">Transmembrane</keyword>